<accession>A0A1Y2A799</accession>
<dbReference type="Proteomes" id="UP000193144">
    <property type="component" value="Unassembled WGS sequence"/>
</dbReference>
<dbReference type="InterPro" id="IPR011990">
    <property type="entry name" value="TPR-like_helical_dom_sf"/>
</dbReference>
<comment type="caution">
    <text evidence="2">The sequence shown here is derived from an EMBL/GenBank/DDBJ whole genome shotgun (WGS) entry which is preliminary data.</text>
</comment>
<organism evidence="2 3">
    <name type="scientific">Clohesyomyces aquaticus</name>
    <dbReference type="NCBI Taxonomy" id="1231657"/>
    <lineage>
        <taxon>Eukaryota</taxon>
        <taxon>Fungi</taxon>
        <taxon>Dikarya</taxon>
        <taxon>Ascomycota</taxon>
        <taxon>Pezizomycotina</taxon>
        <taxon>Dothideomycetes</taxon>
        <taxon>Pleosporomycetidae</taxon>
        <taxon>Pleosporales</taxon>
        <taxon>Lindgomycetaceae</taxon>
        <taxon>Clohesyomyces</taxon>
    </lineage>
</organism>
<evidence type="ECO:0000256" key="1">
    <source>
        <dbReference type="SAM" id="MobiDB-lite"/>
    </source>
</evidence>
<reference evidence="2 3" key="1">
    <citation type="submission" date="2016-07" db="EMBL/GenBank/DDBJ databases">
        <title>Pervasive Adenine N6-methylation of Active Genes in Fungi.</title>
        <authorList>
            <consortium name="DOE Joint Genome Institute"/>
            <person name="Mondo S.J."/>
            <person name="Dannebaum R.O."/>
            <person name="Kuo R.C."/>
            <person name="Labutti K."/>
            <person name="Haridas S."/>
            <person name="Kuo A."/>
            <person name="Salamov A."/>
            <person name="Ahrendt S.R."/>
            <person name="Lipzen A."/>
            <person name="Sullivan W."/>
            <person name="Andreopoulos W.B."/>
            <person name="Clum A."/>
            <person name="Lindquist E."/>
            <person name="Daum C."/>
            <person name="Ramamoorthy G.K."/>
            <person name="Gryganskyi A."/>
            <person name="Culley D."/>
            <person name="Magnuson J.K."/>
            <person name="James T.Y."/>
            <person name="O'Malley M.A."/>
            <person name="Stajich J.E."/>
            <person name="Spatafora J.W."/>
            <person name="Visel A."/>
            <person name="Grigoriev I.V."/>
        </authorList>
    </citation>
    <scope>NUCLEOTIDE SEQUENCE [LARGE SCALE GENOMIC DNA]</scope>
    <source>
        <strain evidence="2 3">CBS 115471</strain>
    </source>
</reference>
<protein>
    <submittedName>
        <fullName evidence="2">Uncharacterized protein</fullName>
    </submittedName>
</protein>
<keyword evidence="3" id="KW-1185">Reference proteome</keyword>
<dbReference type="AlphaFoldDB" id="A0A1Y2A799"/>
<feature type="region of interest" description="Disordered" evidence="1">
    <location>
        <begin position="313"/>
        <end position="332"/>
    </location>
</feature>
<gene>
    <name evidence="2" type="ORF">BCR34DRAFT_596284</name>
</gene>
<name>A0A1Y2A799_9PLEO</name>
<sequence>MTGLLETIQQRIQELKKERDTWKSMALEYKHAFERQTEQLREFQEICFATQAALENERMLKHYKRDAPDQDRLHNDDDPDGYRTAMIYTHTRPSSGITLDEVPCQYGNNWDMIDLKSFITDKNGPEYGHALIHINSRVNSDSTLNTDLPQPDTFPATLIQKRTSDLNFLVIKGDLAAALAKIDVFLRGTLTSQERVELLLLKSGVLVGSGTEWLCDALAQCSEALELCDRHPNLRPSYLPKIRFQRGMCYFRLRMFQQALDSFIAVGSVGIPQDRLVEYVNLCNAELGAARALNRRSAFEEQRTFAEGCIPRSKSADRSAKRKRRATQRSLHRASKTFRLPLPSSWVTAK</sequence>
<feature type="compositionally biased region" description="Basic residues" evidence="1">
    <location>
        <begin position="320"/>
        <end position="332"/>
    </location>
</feature>
<evidence type="ECO:0000313" key="2">
    <source>
        <dbReference type="EMBL" id="ORY18344.1"/>
    </source>
</evidence>
<dbReference type="EMBL" id="MCFA01000007">
    <property type="protein sequence ID" value="ORY18344.1"/>
    <property type="molecule type" value="Genomic_DNA"/>
</dbReference>
<dbReference type="SUPFAM" id="SSF48452">
    <property type="entry name" value="TPR-like"/>
    <property type="match status" value="1"/>
</dbReference>
<evidence type="ECO:0000313" key="3">
    <source>
        <dbReference type="Proteomes" id="UP000193144"/>
    </source>
</evidence>
<proteinExistence type="predicted"/>
<dbReference type="OrthoDB" id="3791184at2759"/>